<dbReference type="Gene3D" id="1.25.10.10">
    <property type="entry name" value="Leucine-rich Repeat Variant"/>
    <property type="match status" value="1"/>
</dbReference>
<sequence length="1205" mass="134820">MAEPIANLSEAGLIQALEVVYNPRSKNETRQEATIFLDQAKQSPEALTHGYLLASDSSRPAVLRHYGMSMMLFYLKHVYTGGNEQELKGYVLNLTESLLENDPSFLKNKVVQIWTEVAKRIWGQGWDNMDEQLVNLWRSTLSHKEFVLLALEQLSEDIFSREDYVAALRSDLGSSFARICVTEAVMKDHYLPVQDAPLLRSGKEGWLQRICLGLNAFLEQHSQQPQDAQIQACIVRSLGVIQSFCVWISPQAIITSRCVEMIGSAFASGDTAMRMAAMDAFISIFNRNRVNIETAEMEKIIGPIFNQGSLQLLHEAYGWAKTAGAEEDDEKYSFAKKLSEVLASLGVLVEINPDVVEKTGNLPLFFSLLLEITTHPSLLVSLPVLDVWLRLLRSRTPQFTNIINESMGALLELCTSRALKFDSLSEDSGNATVAFLASDCDTVAQRELILGQYRTACVHTIEIVVRRVPLDAMKHILDEAATFFHSLSSRPFSRETYSKPSPESLQADTHFTAIEAGSRGCLKWLATHVEANNDSMNQAVDAKGANIEIAFGQWCDTALTIPIQDPDISRKMIAQIVSLTSKVLSRYPQTALTILDRLLDIRGDKNPSSQSFKDATKELLETCAFGAQRLATTFADTFLGIYDQLESRIQQILNVEGADLQTRWMPFMLMIIHRASNLDAETRTEKLRRMIQPVKEAWESPALHTALTDYSSFCNYLGWDRLPDFLHQNNFYSTQEWSEKSLGEDGLRLQQDLLDRNDQIPIKMTKALLHATTEKLEEGSPIFEIACTVWGEIMPVILPNLLKMLSYATSFHSNDRWTSFPGEIQAIVRRILTDRFWQNGISAESRDAFVSKVNNTKTTFEGFGSTVRRTVRQIRTGACDLLMFFSKLGDVFYGIPELAPPLSQALYEGAASLSAHHFAVLITFSSNMIKGCPTPLRAQFLPPILANLFQQLKFKVDTEWDVLNRRTEEGSADDNLDDEMKNQSILRSMTYNGCYLLFTLTNADLYKGEDPTPLSLITTDVSILEPVLTFTASALRVRDFHSVKSTCVILHDRIIPLFRDPGAVHDYICNDLLKAAISSIHEPYFVDLQKDLASLIVQIITLDSDIAGNVIASLPGLSSQPLKVHTALERVRTSGNEKIGRALVLELLEHLRGVSIHEMGRIGGPKKSRNQARLLQQFDMQAEPTAVQIERGGSPGLEGVADLLQ</sequence>
<dbReference type="PANTHER" id="PTHR11223">
    <property type="entry name" value="EXPORTIN 1/5"/>
    <property type="match status" value="1"/>
</dbReference>
<dbReference type="InterPro" id="IPR045065">
    <property type="entry name" value="XPO1/5"/>
</dbReference>
<evidence type="ECO:0000313" key="2">
    <source>
        <dbReference type="EMBL" id="KAF2666914.1"/>
    </source>
</evidence>
<evidence type="ECO:0000259" key="1">
    <source>
        <dbReference type="Pfam" id="PF19273"/>
    </source>
</evidence>
<dbReference type="Pfam" id="PF19273">
    <property type="entry name" value="Exportin-5"/>
    <property type="match status" value="1"/>
</dbReference>
<keyword evidence="3" id="KW-1185">Reference proteome</keyword>
<evidence type="ECO:0000313" key="3">
    <source>
        <dbReference type="Proteomes" id="UP000799302"/>
    </source>
</evidence>
<dbReference type="OrthoDB" id="2215036at2759"/>
<dbReference type="GO" id="GO:0006405">
    <property type="term" value="P:RNA export from nucleus"/>
    <property type="evidence" value="ECO:0007669"/>
    <property type="project" value="TreeGrafter"/>
</dbReference>
<dbReference type="GO" id="GO:0005049">
    <property type="term" value="F:nuclear export signal receptor activity"/>
    <property type="evidence" value="ECO:0007669"/>
    <property type="project" value="InterPro"/>
</dbReference>
<dbReference type="InterPro" id="IPR011989">
    <property type="entry name" value="ARM-like"/>
</dbReference>
<dbReference type="InterPro" id="IPR045478">
    <property type="entry name" value="Exportin-5_C"/>
</dbReference>
<proteinExistence type="predicted"/>
<dbReference type="GO" id="GO:0006611">
    <property type="term" value="P:protein export from nucleus"/>
    <property type="evidence" value="ECO:0007669"/>
    <property type="project" value="InterPro"/>
</dbReference>
<dbReference type="AlphaFoldDB" id="A0A6A6U7H9"/>
<feature type="domain" description="Exportin-5 C-terminal" evidence="1">
    <location>
        <begin position="330"/>
        <end position="1154"/>
    </location>
</feature>
<dbReference type="SUPFAM" id="SSF48371">
    <property type="entry name" value="ARM repeat"/>
    <property type="match status" value="1"/>
</dbReference>
<accession>A0A6A6U7H9</accession>
<gene>
    <name evidence="2" type="ORF">BT63DRAFT_415997</name>
</gene>
<name>A0A6A6U7H9_9PEZI</name>
<protein>
    <submittedName>
        <fullName evidence="2">ARM repeat-containing protein</fullName>
    </submittedName>
</protein>
<dbReference type="GO" id="GO:0005737">
    <property type="term" value="C:cytoplasm"/>
    <property type="evidence" value="ECO:0007669"/>
    <property type="project" value="TreeGrafter"/>
</dbReference>
<dbReference type="GO" id="GO:0005634">
    <property type="term" value="C:nucleus"/>
    <property type="evidence" value="ECO:0007669"/>
    <property type="project" value="TreeGrafter"/>
</dbReference>
<dbReference type="InterPro" id="IPR016024">
    <property type="entry name" value="ARM-type_fold"/>
</dbReference>
<dbReference type="EMBL" id="MU004238">
    <property type="protein sequence ID" value="KAF2666914.1"/>
    <property type="molecule type" value="Genomic_DNA"/>
</dbReference>
<dbReference type="Proteomes" id="UP000799302">
    <property type="component" value="Unassembled WGS sequence"/>
</dbReference>
<dbReference type="GO" id="GO:0042565">
    <property type="term" value="C:RNA nuclear export complex"/>
    <property type="evidence" value="ECO:0007669"/>
    <property type="project" value="TreeGrafter"/>
</dbReference>
<organism evidence="2 3">
    <name type="scientific">Microthyrium microscopicum</name>
    <dbReference type="NCBI Taxonomy" id="703497"/>
    <lineage>
        <taxon>Eukaryota</taxon>
        <taxon>Fungi</taxon>
        <taxon>Dikarya</taxon>
        <taxon>Ascomycota</taxon>
        <taxon>Pezizomycotina</taxon>
        <taxon>Dothideomycetes</taxon>
        <taxon>Dothideomycetes incertae sedis</taxon>
        <taxon>Microthyriales</taxon>
        <taxon>Microthyriaceae</taxon>
        <taxon>Microthyrium</taxon>
    </lineage>
</organism>
<dbReference type="GO" id="GO:0003723">
    <property type="term" value="F:RNA binding"/>
    <property type="evidence" value="ECO:0007669"/>
    <property type="project" value="TreeGrafter"/>
</dbReference>
<reference evidence="2" key="1">
    <citation type="journal article" date="2020" name="Stud. Mycol.">
        <title>101 Dothideomycetes genomes: a test case for predicting lifestyles and emergence of pathogens.</title>
        <authorList>
            <person name="Haridas S."/>
            <person name="Albert R."/>
            <person name="Binder M."/>
            <person name="Bloem J."/>
            <person name="Labutti K."/>
            <person name="Salamov A."/>
            <person name="Andreopoulos B."/>
            <person name="Baker S."/>
            <person name="Barry K."/>
            <person name="Bills G."/>
            <person name="Bluhm B."/>
            <person name="Cannon C."/>
            <person name="Castanera R."/>
            <person name="Culley D."/>
            <person name="Daum C."/>
            <person name="Ezra D."/>
            <person name="Gonzalez J."/>
            <person name="Henrissat B."/>
            <person name="Kuo A."/>
            <person name="Liang C."/>
            <person name="Lipzen A."/>
            <person name="Lutzoni F."/>
            <person name="Magnuson J."/>
            <person name="Mondo S."/>
            <person name="Nolan M."/>
            <person name="Ohm R."/>
            <person name="Pangilinan J."/>
            <person name="Park H.-J."/>
            <person name="Ramirez L."/>
            <person name="Alfaro M."/>
            <person name="Sun H."/>
            <person name="Tritt A."/>
            <person name="Yoshinaga Y."/>
            <person name="Zwiers L.-H."/>
            <person name="Turgeon B."/>
            <person name="Goodwin S."/>
            <person name="Spatafora J."/>
            <person name="Crous P."/>
            <person name="Grigoriev I."/>
        </authorList>
    </citation>
    <scope>NUCLEOTIDE SEQUENCE</scope>
    <source>
        <strain evidence="2">CBS 115976</strain>
    </source>
</reference>
<dbReference type="PANTHER" id="PTHR11223:SF3">
    <property type="entry name" value="EXPORTIN-5"/>
    <property type="match status" value="1"/>
</dbReference>